<keyword evidence="8" id="KW-1133">Transmembrane helix</keyword>
<dbReference type="CDD" id="cd14014">
    <property type="entry name" value="STKc_PknB_like"/>
    <property type="match status" value="1"/>
</dbReference>
<dbReference type="RefSeq" id="WP_016473358.1">
    <property type="nucleotide sequence ID" value="NZ_CP048875.1"/>
</dbReference>
<dbReference type="InterPro" id="IPR011009">
    <property type="entry name" value="Kinase-like_dom_sf"/>
</dbReference>
<keyword evidence="4" id="KW-0547">Nucleotide-binding</keyword>
<dbReference type="PANTHER" id="PTHR43289">
    <property type="entry name" value="MITOGEN-ACTIVATED PROTEIN KINASE KINASE KINASE 20-RELATED"/>
    <property type="match status" value="1"/>
</dbReference>
<evidence type="ECO:0000256" key="2">
    <source>
        <dbReference type="ARBA" id="ARBA00022527"/>
    </source>
</evidence>
<dbReference type="InterPro" id="IPR017441">
    <property type="entry name" value="Protein_kinase_ATP_BS"/>
</dbReference>
<feature type="compositionally biased region" description="Gly residues" evidence="7">
    <location>
        <begin position="82"/>
        <end position="91"/>
    </location>
</feature>
<feature type="compositionally biased region" description="Low complexity" evidence="7">
    <location>
        <begin position="66"/>
        <end position="81"/>
    </location>
</feature>
<reference evidence="10 11" key="1">
    <citation type="submission" date="2018-10" db="EMBL/GenBank/DDBJ databases">
        <title>Isolation of pseudouridimycin from Streptomyces albus DSM 40763.</title>
        <authorList>
            <person name="Rosenqvist P."/>
            <person name="Metsae-Ketelae M."/>
            <person name="Virta P."/>
        </authorList>
    </citation>
    <scope>NUCLEOTIDE SEQUENCE [LARGE SCALE GENOMIC DNA]</scope>
    <source>
        <strain evidence="10 11">DSM 40763</strain>
    </source>
</reference>
<accession>A0A6C1C612</accession>
<dbReference type="GeneID" id="75181856"/>
<keyword evidence="8" id="KW-0812">Transmembrane</keyword>
<dbReference type="Gene3D" id="1.10.510.10">
    <property type="entry name" value="Transferase(Phosphotransferase) domain 1"/>
    <property type="match status" value="1"/>
</dbReference>
<dbReference type="EC" id="2.7.11.1" evidence="1"/>
<dbReference type="GO" id="GO:0005524">
    <property type="term" value="F:ATP binding"/>
    <property type="evidence" value="ECO:0007669"/>
    <property type="project" value="UniProtKB-UniRule"/>
</dbReference>
<dbReference type="PROSITE" id="PS00107">
    <property type="entry name" value="PROTEIN_KINASE_ATP"/>
    <property type="match status" value="1"/>
</dbReference>
<feature type="transmembrane region" description="Helical" evidence="8">
    <location>
        <begin position="396"/>
        <end position="419"/>
    </location>
</feature>
<evidence type="ECO:0000256" key="5">
    <source>
        <dbReference type="ARBA" id="ARBA00022777"/>
    </source>
</evidence>
<sequence length="586" mass="62852">MTNEGDRSGEPTSYGLRPPAAGGRDDEAGTPERGPAPHGEAGPAPSAGRPEIDPRVHVPTQPAGPLPSTAVPSPSAAPATPGAGGSGGAASGAGRLLGGRYRLDSRLGHGGMGTVWRAHDEVVGRDVAVKEPRLPEHLSPRERETMFARMRREARTAARIDHPSVVTIHDVVVEDDQPWIVMELVRGRSLADVLDEGTLDVREAARIGLAVAGALDAAHETGVLHRDVKPDNVLLGRYDRVVLTDFGIAHVQGEQGLTETGTFVGSPEFTAPERVLGQRPGPESDLWSLGVVLYAATEGVSPFRRSNSPATLQAVLSAEPQRPARALSASGAFGMLLTRLLNKEPALRPDAAEVRQVLADVARPPQPSRTRQPAGGGALGRVLRGFLSRLRWSRGWQFGTGGVVVALAAALTLFFVLTADRAPEGWSTRNEDARVRATLAVPDDYERSADERAVTFTDPGNVVSIALSRANENVKKTSLAEANSWRAFYEKGGSESIYKAMLQVRSRVTEAEQQGRPAAEVSTTYQPANDTGTAEGPRKFRHELVYVNGDGVRWRLQVEMPAKGKSRQDGEEVFREARKSLRIHDL</sequence>
<keyword evidence="2 10" id="KW-0723">Serine/threonine-protein kinase</keyword>
<dbReference type="PROSITE" id="PS00108">
    <property type="entry name" value="PROTEIN_KINASE_ST"/>
    <property type="match status" value="1"/>
</dbReference>
<evidence type="ECO:0000256" key="1">
    <source>
        <dbReference type="ARBA" id="ARBA00012513"/>
    </source>
</evidence>
<comment type="caution">
    <text evidence="10">The sequence shown here is derived from an EMBL/GenBank/DDBJ whole genome shotgun (WGS) entry which is preliminary data.</text>
</comment>
<feature type="region of interest" description="Disordered" evidence="7">
    <location>
        <begin position="1"/>
        <end position="91"/>
    </location>
</feature>
<evidence type="ECO:0000256" key="6">
    <source>
        <dbReference type="ARBA" id="ARBA00022840"/>
    </source>
</evidence>
<evidence type="ECO:0000313" key="11">
    <source>
        <dbReference type="Proteomes" id="UP000298111"/>
    </source>
</evidence>
<proteinExistence type="predicted"/>
<evidence type="ECO:0000313" key="10">
    <source>
        <dbReference type="EMBL" id="TGG75791.1"/>
    </source>
</evidence>
<gene>
    <name evidence="10" type="ORF">D8771_32915</name>
</gene>
<dbReference type="AlphaFoldDB" id="A0A6C1C612"/>
<evidence type="ECO:0000259" key="9">
    <source>
        <dbReference type="PROSITE" id="PS50011"/>
    </source>
</evidence>
<dbReference type="EMBL" id="RCIY01000114">
    <property type="protein sequence ID" value="TGG75791.1"/>
    <property type="molecule type" value="Genomic_DNA"/>
</dbReference>
<dbReference type="Proteomes" id="UP000298111">
    <property type="component" value="Unassembled WGS sequence"/>
</dbReference>
<feature type="region of interest" description="Disordered" evidence="7">
    <location>
        <begin position="512"/>
        <end position="536"/>
    </location>
</feature>
<evidence type="ECO:0000256" key="3">
    <source>
        <dbReference type="ARBA" id="ARBA00022679"/>
    </source>
</evidence>
<protein>
    <recommendedName>
        <fullName evidence="1">non-specific serine/threonine protein kinase</fullName>
        <ecNumber evidence="1">2.7.11.1</ecNumber>
    </recommendedName>
</protein>
<dbReference type="Pfam" id="PF00069">
    <property type="entry name" value="Pkinase"/>
    <property type="match status" value="1"/>
</dbReference>
<dbReference type="GO" id="GO:0004674">
    <property type="term" value="F:protein serine/threonine kinase activity"/>
    <property type="evidence" value="ECO:0007669"/>
    <property type="project" value="UniProtKB-KW"/>
</dbReference>
<organism evidence="10 11">
    <name type="scientific">Streptomyces albus</name>
    <dbReference type="NCBI Taxonomy" id="1888"/>
    <lineage>
        <taxon>Bacteria</taxon>
        <taxon>Bacillati</taxon>
        <taxon>Actinomycetota</taxon>
        <taxon>Actinomycetes</taxon>
        <taxon>Kitasatosporales</taxon>
        <taxon>Streptomycetaceae</taxon>
        <taxon>Streptomyces</taxon>
    </lineage>
</organism>
<feature type="compositionally biased region" description="Polar residues" evidence="7">
    <location>
        <begin position="521"/>
        <end position="532"/>
    </location>
</feature>
<dbReference type="InterPro" id="IPR008271">
    <property type="entry name" value="Ser/Thr_kinase_AS"/>
</dbReference>
<dbReference type="PROSITE" id="PS50011">
    <property type="entry name" value="PROTEIN_KINASE_DOM"/>
    <property type="match status" value="1"/>
</dbReference>
<evidence type="ECO:0000256" key="4">
    <source>
        <dbReference type="ARBA" id="ARBA00022741"/>
    </source>
</evidence>
<evidence type="ECO:0000256" key="8">
    <source>
        <dbReference type="SAM" id="Phobius"/>
    </source>
</evidence>
<feature type="domain" description="Protein kinase" evidence="9">
    <location>
        <begin position="101"/>
        <end position="358"/>
    </location>
</feature>
<dbReference type="PANTHER" id="PTHR43289:SF6">
    <property type="entry name" value="SERINE_THREONINE-PROTEIN KINASE NEKL-3"/>
    <property type="match status" value="1"/>
</dbReference>
<name>A0A6C1C612_9ACTN</name>
<dbReference type="SUPFAM" id="SSF56112">
    <property type="entry name" value="Protein kinase-like (PK-like)"/>
    <property type="match status" value="1"/>
</dbReference>
<keyword evidence="6" id="KW-0067">ATP-binding</keyword>
<keyword evidence="8" id="KW-0472">Membrane</keyword>
<dbReference type="Gene3D" id="3.30.200.20">
    <property type="entry name" value="Phosphorylase Kinase, domain 1"/>
    <property type="match status" value="1"/>
</dbReference>
<keyword evidence="5 10" id="KW-0418">Kinase</keyword>
<dbReference type="SMART" id="SM00220">
    <property type="entry name" value="S_TKc"/>
    <property type="match status" value="1"/>
</dbReference>
<dbReference type="InterPro" id="IPR000719">
    <property type="entry name" value="Prot_kinase_dom"/>
</dbReference>
<keyword evidence="3" id="KW-0808">Transferase</keyword>
<evidence type="ECO:0000256" key="7">
    <source>
        <dbReference type="SAM" id="MobiDB-lite"/>
    </source>
</evidence>
<feature type="compositionally biased region" description="Low complexity" evidence="7">
    <location>
        <begin position="36"/>
        <end position="48"/>
    </location>
</feature>